<organism evidence="2 3">
    <name type="scientific">Mesobacillus selenatarsenatis</name>
    <dbReference type="NCBI Taxonomy" id="388741"/>
    <lineage>
        <taxon>Bacteria</taxon>
        <taxon>Bacillati</taxon>
        <taxon>Bacillota</taxon>
        <taxon>Bacilli</taxon>
        <taxon>Bacillales</taxon>
        <taxon>Bacillaceae</taxon>
        <taxon>Mesobacillus</taxon>
    </lineage>
</organism>
<evidence type="ECO:0000256" key="1">
    <source>
        <dbReference type="SAM" id="Phobius"/>
    </source>
</evidence>
<accession>A0A846TKF7</accession>
<proteinExistence type="predicted"/>
<feature type="transmembrane region" description="Helical" evidence="1">
    <location>
        <begin position="38"/>
        <end position="54"/>
    </location>
</feature>
<reference evidence="2 3" key="1">
    <citation type="submission" date="2020-03" db="EMBL/GenBank/DDBJ databases">
        <authorList>
            <person name="Sun Q."/>
        </authorList>
    </citation>
    <scope>NUCLEOTIDE SEQUENCE [LARGE SCALE GENOMIC DNA]</scope>
    <source>
        <strain evidence="2 3">KACC 21451</strain>
    </source>
</reference>
<sequence>MERKKGFYGVLVEFVYEYLLKKQCDAGSDCLFKVKKRFFLILAPLLLVSILFIYDANLDVYTTKEGGTLVYNNKKFQTGYDTHNQFYLNGERNFEIDKLIGKTDNSRFFGFKESVWSIKGESANEVVFVKGLMIEGVYKRK</sequence>
<dbReference type="RefSeq" id="WP_167831044.1">
    <property type="nucleotide sequence ID" value="NZ_JAAVUM010000002.1"/>
</dbReference>
<gene>
    <name evidence="2" type="ORF">GWK17_03385</name>
</gene>
<dbReference type="Proteomes" id="UP000587942">
    <property type="component" value="Unassembled WGS sequence"/>
</dbReference>
<dbReference type="AlphaFoldDB" id="A0A846TKF7"/>
<dbReference type="EMBL" id="JAAVUM010000002">
    <property type="protein sequence ID" value="NKE04525.1"/>
    <property type="molecule type" value="Genomic_DNA"/>
</dbReference>
<keyword evidence="1" id="KW-0472">Membrane</keyword>
<comment type="caution">
    <text evidence="2">The sequence shown here is derived from an EMBL/GenBank/DDBJ whole genome shotgun (WGS) entry which is preliminary data.</text>
</comment>
<keyword evidence="1" id="KW-0812">Transmembrane</keyword>
<evidence type="ECO:0000313" key="2">
    <source>
        <dbReference type="EMBL" id="NKE04525.1"/>
    </source>
</evidence>
<keyword evidence="1" id="KW-1133">Transmembrane helix</keyword>
<name>A0A846TKF7_9BACI</name>
<protein>
    <submittedName>
        <fullName evidence="2">Uncharacterized protein</fullName>
    </submittedName>
</protein>
<evidence type="ECO:0000313" key="3">
    <source>
        <dbReference type="Proteomes" id="UP000587942"/>
    </source>
</evidence>